<sequence>MTEFGEYLARRSVSKAQLARRTGLTVSRINDLTLKDNARPMGFEIYLVALAIEADPWDMLKSLYGHLKLKETTEEKNEEE</sequence>
<dbReference type="Proteomes" id="UP000184287">
    <property type="component" value="Unassembled WGS sequence"/>
</dbReference>
<evidence type="ECO:0000313" key="1">
    <source>
        <dbReference type="EMBL" id="SHG07221.1"/>
    </source>
</evidence>
<evidence type="ECO:0000313" key="2">
    <source>
        <dbReference type="Proteomes" id="UP000184287"/>
    </source>
</evidence>
<protein>
    <submittedName>
        <fullName evidence="1">Putative transcriptional regulator</fullName>
    </submittedName>
</protein>
<dbReference type="RefSeq" id="WP_073233047.1">
    <property type="nucleotide sequence ID" value="NZ_FQUQ01000004.1"/>
</dbReference>
<dbReference type="STRING" id="288992.SAMN04488522_104368"/>
<gene>
    <name evidence="1" type="ORF">SAMN04488522_104368</name>
</gene>
<keyword evidence="2" id="KW-1185">Reference proteome</keyword>
<dbReference type="AlphaFoldDB" id="A0A1M5GU61"/>
<dbReference type="OrthoDB" id="1123008at2"/>
<proteinExistence type="predicted"/>
<reference evidence="2" key="1">
    <citation type="submission" date="2016-11" db="EMBL/GenBank/DDBJ databases">
        <authorList>
            <person name="Varghese N."/>
            <person name="Submissions S."/>
        </authorList>
    </citation>
    <scope>NUCLEOTIDE SEQUENCE [LARGE SCALE GENOMIC DNA]</scope>
    <source>
        <strain evidence="2">DSM 16990</strain>
    </source>
</reference>
<name>A0A1M5GU61_9SPHI</name>
<dbReference type="EMBL" id="FQUQ01000004">
    <property type="protein sequence ID" value="SHG07221.1"/>
    <property type="molecule type" value="Genomic_DNA"/>
</dbReference>
<accession>A0A1M5GU61</accession>
<organism evidence="1 2">
    <name type="scientific">Pedobacter caeni</name>
    <dbReference type="NCBI Taxonomy" id="288992"/>
    <lineage>
        <taxon>Bacteria</taxon>
        <taxon>Pseudomonadati</taxon>
        <taxon>Bacteroidota</taxon>
        <taxon>Sphingobacteriia</taxon>
        <taxon>Sphingobacteriales</taxon>
        <taxon>Sphingobacteriaceae</taxon>
        <taxon>Pedobacter</taxon>
    </lineage>
</organism>